<dbReference type="SUPFAM" id="SSF53098">
    <property type="entry name" value="Ribonuclease H-like"/>
    <property type="match status" value="1"/>
</dbReference>
<dbReference type="OMA" id="IKEPQVW"/>
<dbReference type="EMBL" id="JAHRHJ020000005">
    <property type="protein sequence ID" value="KAH9316240.1"/>
    <property type="molecule type" value="Genomic_DNA"/>
</dbReference>
<dbReference type="GO" id="GO:0004523">
    <property type="term" value="F:RNA-DNA hybrid ribonuclease activity"/>
    <property type="evidence" value="ECO:0007669"/>
    <property type="project" value="InterPro"/>
</dbReference>
<evidence type="ECO:0000259" key="1">
    <source>
        <dbReference type="Pfam" id="PF13456"/>
    </source>
</evidence>
<proteinExistence type="predicted"/>
<keyword evidence="3" id="KW-1185">Reference proteome</keyword>
<dbReference type="PANTHER" id="PTHR48475:SF1">
    <property type="entry name" value="RNASE H TYPE-1 DOMAIN-CONTAINING PROTEIN"/>
    <property type="match status" value="1"/>
</dbReference>
<dbReference type="PANTHER" id="PTHR48475">
    <property type="entry name" value="RIBONUCLEASE H"/>
    <property type="match status" value="1"/>
</dbReference>
<dbReference type="AlphaFoldDB" id="A0AA38G712"/>
<dbReference type="InterPro" id="IPR002156">
    <property type="entry name" value="RNaseH_domain"/>
</dbReference>
<evidence type="ECO:0000313" key="2">
    <source>
        <dbReference type="EMBL" id="KAH9316240.1"/>
    </source>
</evidence>
<gene>
    <name evidence="2" type="ORF">KI387_024867</name>
</gene>
<dbReference type="CDD" id="cd09279">
    <property type="entry name" value="RNase_HI_like"/>
    <property type="match status" value="1"/>
</dbReference>
<organism evidence="2 3">
    <name type="scientific">Taxus chinensis</name>
    <name type="common">Chinese yew</name>
    <name type="synonym">Taxus wallichiana var. chinensis</name>
    <dbReference type="NCBI Taxonomy" id="29808"/>
    <lineage>
        <taxon>Eukaryota</taxon>
        <taxon>Viridiplantae</taxon>
        <taxon>Streptophyta</taxon>
        <taxon>Embryophyta</taxon>
        <taxon>Tracheophyta</taxon>
        <taxon>Spermatophyta</taxon>
        <taxon>Pinopsida</taxon>
        <taxon>Pinidae</taxon>
        <taxon>Conifers II</taxon>
        <taxon>Cupressales</taxon>
        <taxon>Taxaceae</taxon>
        <taxon>Taxus</taxon>
    </lineage>
</organism>
<dbReference type="Proteomes" id="UP000824469">
    <property type="component" value="Unassembled WGS sequence"/>
</dbReference>
<comment type="caution">
    <text evidence="2">The sequence shown here is derived from an EMBL/GenBank/DDBJ whole genome shotgun (WGS) entry which is preliminary data.</text>
</comment>
<name>A0AA38G712_TAXCH</name>
<protein>
    <recommendedName>
        <fullName evidence="1">RNase H type-1 domain-containing protein</fullName>
    </recommendedName>
</protein>
<dbReference type="Gene3D" id="3.30.420.10">
    <property type="entry name" value="Ribonuclease H-like superfamily/Ribonuclease H"/>
    <property type="match status" value="1"/>
</dbReference>
<feature type="domain" description="RNase H type-1" evidence="1">
    <location>
        <begin position="73"/>
        <end position="189"/>
    </location>
</feature>
<dbReference type="GO" id="GO:0003676">
    <property type="term" value="F:nucleic acid binding"/>
    <property type="evidence" value="ECO:0007669"/>
    <property type="project" value="InterPro"/>
</dbReference>
<dbReference type="InterPro" id="IPR036397">
    <property type="entry name" value="RNaseH_sf"/>
</dbReference>
<sequence>MDWSHALIPVNGHMKKLLPEKHSEYIVQKMDDPKAQILYEDMGHGNYMILSPDEIQPSKVSPKDPNGVWILEFDGSCSSAGSRAGVLLVSPEGCLHPFSFKLQFENTNNTAEYEALILGLQVAKERGVKNLLARGDAELIVKQVRNLFQVKNGRLKHYRNQVWDSIEFLDAFSIEAIPREKNSRADSLSCLRVTTDSPS</sequence>
<reference evidence="2 3" key="1">
    <citation type="journal article" date="2021" name="Nat. Plants">
        <title>The Taxus genome provides insights into paclitaxel biosynthesis.</title>
        <authorList>
            <person name="Xiong X."/>
            <person name="Gou J."/>
            <person name="Liao Q."/>
            <person name="Li Y."/>
            <person name="Zhou Q."/>
            <person name="Bi G."/>
            <person name="Li C."/>
            <person name="Du R."/>
            <person name="Wang X."/>
            <person name="Sun T."/>
            <person name="Guo L."/>
            <person name="Liang H."/>
            <person name="Lu P."/>
            <person name="Wu Y."/>
            <person name="Zhang Z."/>
            <person name="Ro D.K."/>
            <person name="Shang Y."/>
            <person name="Huang S."/>
            <person name="Yan J."/>
        </authorList>
    </citation>
    <scope>NUCLEOTIDE SEQUENCE [LARGE SCALE GENOMIC DNA]</scope>
    <source>
        <strain evidence="2">Ta-2019</strain>
    </source>
</reference>
<evidence type="ECO:0000313" key="3">
    <source>
        <dbReference type="Proteomes" id="UP000824469"/>
    </source>
</evidence>
<dbReference type="InterPro" id="IPR012337">
    <property type="entry name" value="RNaseH-like_sf"/>
</dbReference>
<accession>A0AA38G712</accession>
<dbReference type="Pfam" id="PF13456">
    <property type="entry name" value="RVT_3"/>
    <property type="match status" value="1"/>
</dbReference>